<dbReference type="Proteomes" id="UP000735302">
    <property type="component" value="Unassembled WGS sequence"/>
</dbReference>
<dbReference type="SUPFAM" id="SSF48403">
    <property type="entry name" value="Ankyrin repeat"/>
    <property type="match status" value="2"/>
</dbReference>
<dbReference type="Pfam" id="PF12796">
    <property type="entry name" value="Ank_2"/>
    <property type="match status" value="2"/>
</dbReference>
<feature type="compositionally biased region" description="Acidic residues" evidence="4">
    <location>
        <begin position="601"/>
        <end position="611"/>
    </location>
</feature>
<dbReference type="InterPro" id="IPR036770">
    <property type="entry name" value="Ankyrin_rpt-contain_sf"/>
</dbReference>
<evidence type="ECO:0000256" key="1">
    <source>
        <dbReference type="ARBA" id="ARBA00022737"/>
    </source>
</evidence>
<evidence type="ECO:0000313" key="5">
    <source>
        <dbReference type="EMBL" id="GFN86071.1"/>
    </source>
</evidence>
<dbReference type="EMBL" id="BLXT01001485">
    <property type="protein sequence ID" value="GFN86071.1"/>
    <property type="molecule type" value="Genomic_DNA"/>
</dbReference>
<keyword evidence="6" id="KW-1185">Reference proteome</keyword>
<accession>A0AAV3YT06</accession>
<comment type="caution">
    <text evidence="5">The sequence shown here is derived from an EMBL/GenBank/DDBJ whole genome shotgun (WGS) entry which is preliminary data.</text>
</comment>
<dbReference type="AlphaFoldDB" id="A0AAV3YT06"/>
<gene>
    <name evidence="5" type="ORF">PoB_001257700</name>
</gene>
<dbReference type="SMART" id="SM00248">
    <property type="entry name" value="ANK"/>
    <property type="match status" value="7"/>
</dbReference>
<evidence type="ECO:0000256" key="2">
    <source>
        <dbReference type="ARBA" id="ARBA00023043"/>
    </source>
</evidence>
<keyword evidence="2 3" id="KW-0040">ANK repeat</keyword>
<feature type="repeat" description="ANK" evidence="3">
    <location>
        <begin position="250"/>
        <end position="282"/>
    </location>
</feature>
<feature type="compositionally biased region" description="Acidic residues" evidence="4">
    <location>
        <begin position="565"/>
        <end position="590"/>
    </location>
</feature>
<dbReference type="PANTHER" id="PTHR24188">
    <property type="entry name" value="ANKYRIN REPEAT PROTEIN"/>
    <property type="match status" value="1"/>
</dbReference>
<sequence>MFFHCLAPRDPGEKLLDALKNEDLPEVDRLIDLKKNSANRQIPRVDLDKNLAEACRAGLESCVVKWIYSTSNLDPETCQTLLRPAIVSGSIKTVEALLNRGADLNLPCSCLNSVLVVALTCLKKPDLMKMVKFLVEKGAYVNKSFRSESPLLTALTKQPDVVPYLLQNGADVNEAGDIFGNTPLIAVLCCYSDCKSSTHRCSIVKTLLSAGADPNKPNKNGETALHLARDAEIASLLIQAGADLEARNGLGRTPLLSAACKEHTDVINVLKNYGAEVAAVDNEGNSALHLKVFPFKEPKEETLRLFAFQCNQRNKDGETPLILAARSCQTKSVRILLELGADPNIVTYKSGEPQTALSFLIKQFNRNYEKFDLADAEELFTNSGVTSLPRCCPHFFSMIERDQRRLVQLMVKHGMVPLCENVEVISQISYDPIVRLHGISDKLSPLAFAVVSNRLAIAQYLKENWFLTPADLVGSMELRHLRSKLERESQADSLKFMDENLSQPMSLEKLSFVAVSAQLGGVAGREERVSQTPLPNILKDMLLFRLENFPMDFTDWCPFTDDESDEFEGLSDSDYPDYSSLDDEDDELEGTSDYHSPDYSSDSDETFVTDH</sequence>
<evidence type="ECO:0000256" key="4">
    <source>
        <dbReference type="SAM" id="MobiDB-lite"/>
    </source>
</evidence>
<name>A0AAV3YT06_9GAST</name>
<dbReference type="PROSITE" id="PS50088">
    <property type="entry name" value="ANK_REPEAT"/>
    <property type="match status" value="2"/>
</dbReference>
<protein>
    <submittedName>
        <fullName evidence="5">Ankyrin repeat protein</fullName>
    </submittedName>
</protein>
<feature type="region of interest" description="Disordered" evidence="4">
    <location>
        <begin position="565"/>
        <end position="611"/>
    </location>
</feature>
<dbReference type="PANTHER" id="PTHR24188:SF29">
    <property type="entry name" value="GH09064P"/>
    <property type="match status" value="1"/>
</dbReference>
<organism evidence="5 6">
    <name type="scientific">Plakobranchus ocellatus</name>
    <dbReference type="NCBI Taxonomy" id="259542"/>
    <lineage>
        <taxon>Eukaryota</taxon>
        <taxon>Metazoa</taxon>
        <taxon>Spiralia</taxon>
        <taxon>Lophotrochozoa</taxon>
        <taxon>Mollusca</taxon>
        <taxon>Gastropoda</taxon>
        <taxon>Heterobranchia</taxon>
        <taxon>Euthyneura</taxon>
        <taxon>Panpulmonata</taxon>
        <taxon>Sacoglossa</taxon>
        <taxon>Placobranchoidea</taxon>
        <taxon>Plakobranchidae</taxon>
        <taxon>Plakobranchus</taxon>
    </lineage>
</organism>
<reference evidence="5 6" key="1">
    <citation type="journal article" date="2021" name="Elife">
        <title>Chloroplast acquisition without the gene transfer in kleptoplastic sea slugs, Plakobranchus ocellatus.</title>
        <authorList>
            <person name="Maeda T."/>
            <person name="Takahashi S."/>
            <person name="Yoshida T."/>
            <person name="Shimamura S."/>
            <person name="Takaki Y."/>
            <person name="Nagai Y."/>
            <person name="Toyoda A."/>
            <person name="Suzuki Y."/>
            <person name="Arimoto A."/>
            <person name="Ishii H."/>
            <person name="Satoh N."/>
            <person name="Nishiyama T."/>
            <person name="Hasebe M."/>
            <person name="Maruyama T."/>
            <person name="Minagawa J."/>
            <person name="Obokata J."/>
            <person name="Shigenobu S."/>
        </authorList>
    </citation>
    <scope>NUCLEOTIDE SEQUENCE [LARGE SCALE GENOMIC DNA]</scope>
</reference>
<proteinExistence type="predicted"/>
<evidence type="ECO:0000313" key="6">
    <source>
        <dbReference type="Proteomes" id="UP000735302"/>
    </source>
</evidence>
<dbReference type="InterPro" id="IPR002110">
    <property type="entry name" value="Ankyrin_rpt"/>
</dbReference>
<feature type="repeat" description="ANK" evidence="3">
    <location>
        <begin position="316"/>
        <end position="348"/>
    </location>
</feature>
<dbReference type="Gene3D" id="1.25.40.20">
    <property type="entry name" value="Ankyrin repeat-containing domain"/>
    <property type="match status" value="3"/>
</dbReference>
<dbReference type="PROSITE" id="PS50297">
    <property type="entry name" value="ANK_REP_REGION"/>
    <property type="match status" value="2"/>
</dbReference>
<evidence type="ECO:0000256" key="3">
    <source>
        <dbReference type="PROSITE-ProRule" id="PRU00023"/>
    </source>
</evidence>
<keyword evidence="1" id="KW-0677">Repeat</keyword>